<proteinExistence type="predicted"/>
<reference evidence="1" key="1">
    <citation type="submission" date="2019-02" db="EMBL/GenBank/DDBJ databases">
        <authorList>
            <person name="Gruber-Vodicka R. H."/>
            <person name="Seah K. B. B."/>
        </authorList>
    </citation>
    <scope>NUCLEOTIDE SEQUENCE</scope>
    <source>
        <strain evidence="1">BECK_S313</strain>
    </source>
</reference>
<dbReference type="SUPFAM" id="SSF88723">
    <property type="entry name" value="PIN domain-like"/>
    <property type="match status" value="1"/>
</dbReference>
<dbReference type="EMBL" id="CAADFK010000285">
    <property type="protein sequence ID" value="VFK21942.1"/>
    <property type="molecule type" value="Genomic_DNA"/>
</dbReference>
<protein>
    <recommendedName>
        <fullName evidence="2">PIN domain-containing protein</fullName>
    </recommendedName>
</protein>
<dbReference type="AlphaFoldDB" id="A0A450WY15"/>
<organism evidence="1">
    <name type="scientific">Candidatus Kentrum sp. LPFa</name>
    <dbReference type="NCBI Taxonomy" id="2126335"/>
    <lineage>
        <taxon>Bacteria</taxon>
        <taxon>Pseudomonadati</taxon>
        <taxon>Pseudomonadota</taxon>
        <taxon>Gammaproteobacteria</taxon>
        <taxon>Candidatus Kentrum</taxon>
    </lineage>
</organism>
<accession>A0A450WY15</accession>
<sequence>MKPRVYIETTIVSYLTARRSQDLIMATNQEMTKAWWDSREQFDLYISALVIQEAERGDPSAARKRLEQLNGIPEIDATEEAERFSDILLKKIPLPEKARIDASHIAVATLGGMDYLLTWNCAHIANAILRPKIEATSREYGYEPPTICTPQELTRYE</sequence>
<evidence type="ECO:0008006" key="2">
    <source>
        <dbReference type="Google" id="ProtNLM"/>
    </source>
</evidence>
<dbReference type="CDD" id="cd18687">
    <property type="entry name" value="PIN_VapC-like"/>
    <property type="match status" value="1"/>
</dbReference>
<dbReference type="InterPro" id="IPR029060">
    <property type="entry name" value="PIN-like_dom_sf"/>
</dbReference>
<evidence type="ECO:0000313" key="1">
    <source>
        <dbReference type="EMBL" id="VFK21942.1"/>
    </source>
</evidence>
<gene>
    <name evidence="1" type="ORF">BECKLPF1236B_GA0070989_12853</name>
</gene>
<name>A0A450WY15_9GAMM</name>